<dbReference type="GO" id="GO:0003700">
    <property type="term" value="F:DNA-binding transcription factor activity"/>
    <property type="evidence" value="ECO:0007669"/>
    <property type="project" value="InterPro"/>
</dbReference>
<dbReference type="CDD" id="cd07377">
    <property type="entry name" value="WHTH_GntR"/>
    <property type="match status" value="1"/>
</dbReference>
<dbReference type="PANTHER" id="PTHR43537:SF5">
    <property type="entry name" value="UXU OPERON TRANSCRIPTIONAL REGULATOR"/>
    <property type="match status" value="1"/>
</dbReference>
<dbReference type="PATRIC" id="fig|1317124.6.peg.3664"/>
<dbReference type="STRING" id="1317124.DW2_18224"/>
<keyword evidence="2" id="KW-0238">DNA-binding</keyword>
<evidence type="ECO:0000259" key="4">
    <source>
        <dbReference type="PROSITE" id="PS50949"/>
    </source>
</evidence>
<evidence type="ECO:0000256" key="2">
    <source>
        <dbReference type="ARBA" id="ARBA00023125"/>
    </source>
</evidence>
<sequence length="238" mass="26451">MNNDFEHLARTEHLPTRIATQFAKRIYDGVLKPGDKLPTEHEMSKTFGVSRTVVREAIAQLRNEGLVETRQGVGAFVVERTSRQIRLEDGKKMDRHAFTDLYQLRVPLEMEAAALAAVNHTDAQMEALDAAMARMPGVKDWGESGVTADLDFHRIIAEATGNDYFVQFVVAISERISHVIAIARAEGPLEDVISKTISEHGDICEAIRNRDAAGARAAMLRHLQGSAQRVGLEFEFVE</sequence>
<evidence type="ECO:0000256" key="1">
    <source>
        <dbReference type="ARBA" id="ARBA00023015"/>
    </source>
</evidence>
<dbReference type="PROSITE" id="PS50949">
    <property type="entry name" value="HTH_GNTR"/>
    <property type="match status" value="1"/>
</dbReference>
<organism evidence="5 6">
    <name type="scientific">Thioclava atlantica</name>
    <dbReference type="NCBI Taxonomy" id="1317124"/>
    <lineage>
        <taxon>Bacteria</taxon>
        <taxon>Pseudomonadati</taxon>
        <taxon>Pseudomonadota</taxon>
        <taxon>Alphaproteobacteria</taxon>
        <taxon>Rhodobacterales</taxon>
        <taxon>Paracoccaceae</taxon>
        <taxon>Thioclava</taxon>
    </lineage>
</organism>
<gene>
    <name evidence="5" type="ORF">DW2_18224</name>
</gene>
<accession>A0A085TRR2</accession>
<evidence type="ECO:0000256" key="3">
    <source>
        <dbReference type="ARBA" id="ARBA00023163"/>
    </source>
</evidence>
<dbReference type="InterPro" id="IPR000524">
    <property type="entry name" value="Tscrpt_reg_HTH_GntR"/>
</dbReference>
<dbReference type="SUPFAM" id="SSF46785">
    <property type="entry name" value="Winged helix' DNA-binding domain"/>
    <property type="match status" value="1"/>
</dbReference>
<feature type="domain" description="HTH gntR-type" evidence="4">
    <location>
        <begin position="12"/>
        <end position="80"/>
    </location>
</feature>
<keyword evidence="3" id="KW-0804">Transcription</keyword>
<dbReference type="InterPro" id="IPR036390">
    <property type="entry name" value="WH_DNA-bd_sf"/>
</dbReference>
<dbReference type="Pfam" id="PF00392">
    <property type="entry name" value="GntR"/>
    <property type="match status" value="1"/>
</dbReference>
<dbReference type="Pfam" id="PF07729">
    <property type="entry name" value="FCD"/>
    <property type="match status" value="1"/>
</dbReference>
<dbReference type="InterPro" id="IPR011711">
    <property type="entry name" value="GntR_C"/>
</dbReference>
<keyword evidence="1" id="KW-0805">Transcription regulation</keyword>
<reference evidence="6" key="1">
    <citation type="submission" date="2013-04" db="EMBL/GenBank/DDBJ databases">
        <title>Thioclava sp. 13D2W-2 Genome Sequencing.</title>
        <authorList>
            <person name="Lai Q."/>
            <person name="Li G."/>
            <person name="Shao Z."/>
        </authorList>
    </citation>
    <scope>NUCLEOTIDE SEQUENCE [LARGE SCALE GENOMIC DNA]</scope>
    <source>
        <strain evidence="6">13D2W-2</strain>
    </source>
</reference>
<dbReference type="Proteomes" id="UP000028607">
    <property type="component" value="Unassembled WGS sequence"/>
</dbReference>
<dbReference type="eggNOG" id="COG2186">
    <property type="taxonomic scope" value="Bacteria"/>
</dbReference>
<dbReference type="InterPro" id="IPR036388">
    <property type="entry name" value="WH-like_DNA-bd_sf"/>
</dbReference>
<dbReference type="EMBL" id="AQRC01000021">
    <property type="protein sequence ID" value="KFE33409.1"/>
    <property type="molecule type" value="Genomic_DNA"/>
</dbReference>
<dbReference type="AlphaFoldDB" id="A0A085TRR2"/>
<dbReference type="Gene3D" id="1.10.10.10">
    <property type="entry name" value="Winged helix-like DNA-binding domain superfamily/Winged helix DNA-binding domain"/>
    <property type="match status" value="1"/>
</dbReference>
<dbReference type="Gene3D" id="1.20.120.530">
    <property type="entry name" value="GntR ligand-binding domain-like"/>
    <property type="match status" value="1"/>
</dbReference>
<dbReference type="SMART" id="SM00345">
    <property type="entry name" value="HTH_GNTR"/>
    <property type="match status" value="1"/>
</dbReference>
<dbReference type="PANTHER" id="PTHR43537">
    <property type="entry name" value="TRANSCRIPTIONAL REGULATOR, GNTR FAMILY"/>
    <property type="match status" value="1"/>
</dbReference>
<reference evidence="5 6" key="2">
    <citation type="journal article" date="2015" name="Antonie Van Leeuwenhoek">
        <title>Thioclava indica sp. nov., isolated from surface seawater of the Indian Ocean.</title>
        <authorList>
            <person name="Liu Y."/>
            <person name="Lai Q."/>
            <person name="Du J."/>
            <person name="Xu H."/>
            <person name="Jiang L."/>
            <person name="Shao Z."/>
        </authorList>
    </citation>
    <scope>NUCLEOTIDE SEQUENCE [LARGE SCALE GENOMIC DNA]</scope>
    <source>
        <strain evidence="5 6">13D2W-2</strain>
    </source>
</reference>
<keyword evidence="6" id="KW-1185">Reference proteome</keyword>
<dbReference type="GO" id="GO:0003677">
    <property type="term" value="F:DNA binding"/>
    <property type="evidence" value="ECO:0007669"/>
    <property type="project" value="UniProtKB-KW"/>
</dbReference>
<evidence type="ECO:0000313" key="5">
    <source>
        <dbReference type="EMBL" id="KFE33409.1"/>
    </source>
</evidence>
<comment type="caution">
    <text evidence="5">The sequence shown here is derived from an EMBL/GenBank/DDBJ whole genome shotgun (WGS) entry which is preliminary data.</text>
</comment>
<dbReference type="PRINTS" id="PR00035">
    <property type="entry name" value="HTHGNTR"/>
</dbReference>
<dbReference type="SUPFAM" id="SSF48008">
    <property type="entry name" value="GntR ligand-binding domain-like"/>
    <property type="match status" value="1"/>
</dbReference>
<proteinExistence type="predicted"/>
<name>A0A085TRR2_9RHOB</name>
<evidence type="ECO:0000313" key="6">
    <source>
        <dbReference type="Proteomes" id="UP000028607"/>
    </source>
</evidence>
<dbReference type="SMART" id="SM00895">
    <property type="entry name" value="FCD"/>
    <property type="match status" value="1"/>
</dbReference>
<dbReference type="RefSeq" id="WP_038148750.1">
    <property type="nucleotide sequence ID" value="NZ_AQRC01000021.1"/>
</dbReference>
<dbReference type="OrthoDB" id="9028214at2"/>
<dbReference type="InterPro" id="IPR008920">
    <property type="entry name" value="TF_FadR/GntR_C"/>
</dbReference>
<protein>
    <submittedName>
        <fullName evidence="5">GntR family transcriptional regulator</fullName>
    </submittedName>
</protein>